<evidence type="ECO:0000256" key="1">
    <source>
        <dbReference type="SAM" id="MobiDB-lite"/>
    </source>
</evidence>
<name>A0A8S4QS55_9NEOP</name>
<comment type="caution">
    <text evidence="2">The sequence shown here is derived from an EMBL/GenBank/DDBJ whole genome shotgun (WGS) entry which is preliminary data.</text>
</comment>
<evidence type="ECO:0000313" key="3">
    <source>
        <dbReference type="Proteomes" id="UP000838756"/>
    </source>
</evidence>
<dbReference type="OrthoDB" id="5866312at2759"/>
<feature type="non-terminal residue" evidence="2">
    <location>
        <position position="1"/>
    </location>
</feature>
<evidence type="ECO:0000313" key="2">
    <source>
        <dbReference type="EMBL" id="CAH2217070.1"/>
    </source>
</evidence>
<organism evidence="2 3">
    <name type="scientific">Pararge aegeria aegeria</name>
    <dbReference type="NCBI Taxonomy" id="348720"/>
    <lineage>
        <taxon>Eukaryota</taxon>
        <taxon>Metazoa</taxon>
        <taxon>Ecdysozoa</taxon>
        <taxon>Arthropoda</taxon>
        <taxon>Hexapoda</taxon>
        <taxon>Insecta</taxon>
        <taxon>Pterygota</taxon>
        <taxon>Neoptera</taxon>
        <taxon>Endopterygota</taxon>
        <taxon>Lepidoptera</taxon>
        <taxon>Glossata</taxon>
        <taxon>Ditrysia</taxon>
        <taxon>Papilionoidea</taxon>
        <taxon>Nymphalidae</taxon>
        <taxon>Satyrinae</taxon>
        <taxon>Satyrini</taxon>
        <taxon>Parargina</taxon>
        <taxon>Pararge</taxon>
    </lineage>
</organism>
<feature type="compositionally biased region" description="Basic residues" evidence="1">
    <location>
        <begin position="40"/>
        <end position="50"/>
    </location>
</feature>
<feature type="region of interest" description="Disordered" evidence="1">
    <location>
        <begin position="31"/>
        <end position="75"/>
    </location>
</feature>
<feature type="compositionally biased region" description="Polar residues" evidence="1">
    <location>
        <begin position="54"/>
        <end position="75"/>
    </location>
</feature>
<gene>
    <name evidence="2" type="primary">jg23418</name>
    <name evidence="2" type="ORF">PAEG_LOCUS4992</name>
</gene>
<sequence length="75" mass="8002">LGNSNKIAGIEISTPSNGIPFNFDSIMEGGTGLTPVYPHPHPHPHSHPHPHPCAQQQRITPDLSSPDAHNSLVSL</sequence>
<keyword evidence="3" id="KW-1185">Reference proteome</keyword>
<proteinExistence type="predicted"/>
<dbReference type="EMBL" id="CAKXAJ010017697">
    <property type="protein sequence ID" value="CAH2217070.1"/>
    <property type="molecule type" value="Genomic_DNA"/>
</dbReference>
<reference evidence="2" key="1">
    <citation type="submission" date="2022-03" db="EMBL/GenBank/DDBJ databases">
        <authorList>
            <person name="Lindestad O."/>
        </authorList>
    </citation>
    <scope>NUCLEOTIDE SEQUENCE</scope>
</reference>
<accession>A0A8S4QS55</accession>
<dbReference type="AlphaFoldDB" id="A0A8S4QS55"/>
<protein>
    <submittedName>
        <fullName evidence="2">Jg23418 protein</fullName>
    </submittedName>
</protein>
<dbReference type="Proteomes" id="UP000838756">
    <property type="component" value="Unassembled WGS sequence"/>
</dbReference>